<evidence type="ECO:0000256" key="1">
    <source>
        <dbReference type="SAM" id="MobiDB-lite"/>
    </source>
</evidence>
<reference evidence="2" key="1">
    <citation type="submission" date="2016-10" db="EMBL/GenBank/DDBJ databases">
        <title>Sequence of Gallionella enrichment culture.</title>
        <authorList>
            <person name="Poehlein A."/>
            <person name="Muehling M."/>
            <person name="Daniel R."/>
        </authorList>
    </citation>
    <scope>NUCLEOTIDE SEQUENCE</scope>
</reference>
<evidence type="ECO:0000313" key="2">
    <source>
        <dbReference type="EMBL" id="OIQ66107.1"/>
    </source>
</evidence>
<organism evidence="2">
    <name type="scientific">mine drainage metagenome</name>
    <dbReference type="NCBI Taxonomy" id="410659"/>
    <lineage>
        <taxon>unclassified sequences</taxon>
        <taxon>metagenomes</taxon>
        <taxon>ecological metagenomes</taxon>
    </lineage>
</organism>
<accession>A0A1J5PLE8</accession>
<protein>
    <submittedName>
        <fullName evidence="2">Uncharacterized protein</fullName>
    </submittedName>
</protein>
<comment type="caution">
    <text evidence="2">The sequence shown here is derived from an EMBL/GenBank/DDBJ whole genome shotgun (WGS) entry which is preliminary data.</text>
</comment>
<dbReference type="EMBL" id="MLJW01006832">
    <property type="protein sequence ID" value="OIQ66107.1"/>
    <property type="molecule type" value="Genomic_DNA"/>
</dbReference>
<proteinExistence type="predicted"/>
<sequence>MRRVGDRAGELKRLLSLLCNHHGGNGDIVLAGADAGEDASPGQDFLFDLERRIFAQIFDQLVVEARRLAVLDELEGTEIVFGRHDEATLLDLLEARGFRVAGHHRHREQRGHRAEHQAARHGIGVSD</sequence>
<dbReference type="AlphaFoldDB" id="A0A1J5PLE8"/>
<name>A0A1J5PLE8_9ZZZZ</name>
<feature type="region of interest" description="Disordered" evidence="1">
    <location>
        <begin position="104"/>
        <end position="127"/>
    </location>
</feature>
<gene>
    <name evidence="2" type="ORF">GALL_523280</name>
</gene>